<organism evidence="1 2">
    <name type="scientific">Candidatus Magasanikbacteria bacterium GW2011_GWC2_37_14</name>
    <dbReference type="NCBI Taxonomy" id="1619046"/>
    <lineage>
        <taxon>Bacteria</taxon>
        <taxon>Candidatus Magasanikiibacteriota</taxon>
    </lineage>
</organism>
<reference evidence="1 2" key="1">
    <citation type="journal article" date="2015" name="Nature">
        <title>rRNA introns, odd ribosomes, and small enigmatic genomes across a large radiation of phyla.</title>
        <authorList>
            <person name="Brown C.T."/>
            <person name="Hug L.A."/>
            <person name="Thomas B.C."/>
            <person name="Sharon I."/>
            <person name="Castelle C.J."/>
            <person name="Singh A."/>
            <person name="Wilkins M.J."/>
            <person name="Williams K.H."/>
            <person name="Banfield J.F."/>
        </authorList>
    </citation>
    <scope>NUCLEOTIDE SEQUENCE [LARGE SCALE GENOMIC DNA]</scope>
</reference>
<name>A0A0G0G8Z6_9BACT</name>
<dbReference type="AlphaFoldDB" id="A0A0G0G8Z6"/>
<accession>A0A0G0G8Z6</accession>
<evidence type="ECO:0000313" key="1">
    <source>
        <dbReference type="EMBL" id="KKQ27573.1"/>
    </source>
</evidence>
<dbReference type="Proteomes" id="UP000034849">
    <property type="component" value="Unassembled WGS sequence"/>
</dbReference>
<proteinExistence type="predicted"/>
<sequence length="462" mass="52427">MVLVFEQNTRQGWRVFLFKKAGGGNMREGALLLPEFSSLYRFREPDVRQYQQQKGVEQIKQENDLFTDPINGCDCVFTSHRIGTVLVAPRSQCLTRFPGHSLPGPGGNCQINTGALEWNRFQELAKFAGIPVLGDCQLVSTVAEPKLPSWDWLGVAEPDIFVLSPIIVQTLPWGEAEWQMYVEGLRHSLRQVHNCSMAKILSLARQAWDQHGKMIYDSDALLWAEKIMCVVGKENCDLNAIFELEAAVSCRQYSRDLRIHSRGVYRGMWIEVGEVGLASIKATELVMPVRIIQELQSLYKNGFAPIVVNEYGCNTDGSHRHTTAWLWNLLKAIGSFNSGVLQSRVTEFVVKHCLAMGPIITREVLRVLSELLANHRQLLFEEIMPQVQRYNPIATLPVILLNEYSAGTVVKKEYDEGTAVRRVDPETYRLLANNPSFTLPARGPYHRTDRSILPWFQILEKE</sequence>
<comment type="caution">
    <text evidence="1">The sequence shown here is derived from an EMBL/GenBank/DDBJ whole genome shotgun (WGS) entry which is preliminary data.</text>
</comment>
<gene>
    <name evidence="1" type="ORF">US42_C0008G0084</name>
</gene>
<evidence type="ECO:0000313" key="2">
    <source>
        <dbReference type="Proteomes" id="UP000034849"/>
    </source>
</evidence>
<protein>
    <submittedName>
        <fullName evidence="1">Uncharacterized protein</fullName>
    </submittedName>
</protein>
<dbReference type="STRING" id="1619046.US42_C0008G0084"/>
<dbReference type="EMBL" id="LBSX01000008">
    <property type="protein sequence ID" value="KKQ27573.1"/>
    <property type="molecule type" value="Genomic_DNA"/>
</dbReference>